<accession>A0A3P5X227</accession>
<evidence type="ECO:0000313" key="1">
    <source>
        <dbReference type="EMBL" id="VDC27969.1"/>
    </source>
</evidence>
<sequence>MSEEPAPQPPGSAGTAPFKMQIDSIHEVMAPVLRPAERTYAHVGKILQINPSGVTERCNGKRPLRIGDASRIIDGFGLAIYGLDHRIFEITDRNEFLNKLREHGVGIYEVNPRRRLIRLLGERRVDTGLTVGLRRARRERGIGGAEEEAPLTVVLHPGEPVEITLQATQGRYIALVQFRMDLTHVIEVLSPSIVMPLIEVEDRRFSLPGAGARPLIIRRTPVHYRLIAVEADEKTVTKFWDNDAAEARVLGGQTRMTDGIAKEINETLLLKSPGAVRTAWVDFIIA</sequence>
<keyword evidence="2" id="KW-1185">Reference proteome</keyword>
<organism evidence="1 2">
    <name type="scientific">Pseudogemmobacter humi</name>
    <dbReference type="NCBI Taxonomy" id="2483812"/>
    <lineage>
        <taxon>Bacteria</taxon>
        <taxon>Pseudomonadati</taxon>
        <taxon>Pseudomonadota</taxon>
        <taxon>Alphaproteobacteria</taxon>
        <taxon>Rhodobacterales</taxon>
        <taxon>Paracoccaceae</taxon>
        <taxon>Pseudogemmobacter</taxon>
    </lineage>
</organism>
<proteinExistence type="predicted"/>
<dbReference type="Proteomes" id="UP000277498">
    <property type="component" value="Unassembled WGS sequence"/>
</dbReference>
<reference evidence="1 2" key="1">
    <citation type="submission" date="2018-11" db="EMBL/GenBank/DDBJ databases">
        <authorList>
            <person name="Criscuolo A."/>
        </authorList>
    </citation>
    <scope>NUCLEOTIDE SEQUENCE [LARGE SCALE GENOMIC DNA]</scope>
    <source>
        <strain evidence="1">ACIP111625</strain>
    </source>
</reference>
<gene>
    <name evidence="1" type="ORF">XINFAN_01953</name>
</gene>
<dbReference type="AlphaFoldDB" id="A0A3P5X227"/>
<dbReference type="EMBL" id="UXAW01000063">
    <property type="protein sequence ID" value="VDC27969.1"/>
    <property type="molecule type" value="Genomic_DNA"/>
</dbReference>
<evidence type="ECO:0000313" key="2">
    <source>
        <dbReference type="Proteomes" id="UP000277498"/>
    </source>
</evidence>
<protein>
    <submittedName>
        <fullName evidence="1">Uncharacterized protein</fullName>
    </submittedName>
</protein>
<name>A0A3P5X227_9RHOB</name>